<evidence type="ECO:0000313" key="1">
    <source>
        <dbReference type="EMBL" id="MDZ5759343.1"/>
    </source>
</evidence>
<accession>A0AAW9KAZ4</accession>
<dbReference type="Proteomes" id="UP001290462">
    <property type="component" value="Unassembled WGS sequence"/>
</dbReference>
<name>A0AAW9KAZ4_CARML</name>
<dbReference type="NCBIfam" id="TIGR01725">
    <property type="entry name" value="phge_HK97_gp10"/>
    <property type="match status" value="1"/>
</dbReference>
<organism evidence="1 2">
    <name type="scientific">Carnobacterium maltaromaticum</name>
    <name type="common">Carnobacterium piscicola</name>
    <dbReference type="NCBI Taxonomy" id="2751"/>
    <lineage>
        <taxon>Bacteria</taxon>
        <taxon>Bacillati</taxon>
        <taxon>Bacillota</taxon>
        <taxon>Bacilli</taxon>
        <taxon>Lactobacillales</taxon>
        <taxon>Carnobacteriaceae</taxon>
        <taxon>Carnobacterium</taxon>
    </lineage>
</organism>
<sequence>MGVEIKGEKELDQNLKLLAAQSKSARNKGLKKSAEYAGRKLAEKTAYNADRKSDRKWKAQRQFEKASGTTKEFPHLKDDVQVSGVSSMGEIKIGYGEDTYWRAHFAETGTINQTGQHFMQRTELEIKEEVISIMAEVFKKELGL</sequence>
<evidence type="ECO:0000313" key="2">
    <source>
        <dbReference type="Proteomes" id="UP001290462"/>
    </source>
</evidence>
<protein>
    <submittedName>
        <fullName evidence="1">Head-tail adaptor protein</fullName>
    </submittedName>
</protein>
<proteinExistence type="predicted"/>
<reference evidence="1" key="1">
    <citation type="submission" date="2023-08" db="EMBL/GenBank/DDBJ databases">
        <title>Genomic characterization of piscicolin 126 produced by Carnobacterium maltaromaticum CM22 strain isolated from salmon (Salmo salar).</title>
        <authorList>
            <person name="Gonzalez-Gragera E."/>
            <person name="Garcia-Lopez J.D."/>
            <person name="Teso-Perez C."/>
            <person name="Gimenez-Hernandez I."/>
            <person name="Peralta-Sanchez J.M."/>
            <person name="Valdivia E."/>
            <person name="Montalban-Lopez M."/>
            <person name="Martin-Platero A.M."/>
            <person name="Banos A."/>
            <person name="Martinez-Bueno M."/>
        </authorList>
    </citation>
    <scope>NUCLEOTIDE SEQUENCE</scope>
    <source>
        <strain evidence="1">CM22</strain>
    </source>
</reference>
<gene>
    <name evidence="1" type="ORF">RAK27_11780</name>
</gene>
<dbReference type="EMBL" id="JAVBVO010000003">
    <property type="protein sequence ID" value="MDZ5759343.1"/>
    <property type="molecule type" value="Genomic_DNA"/>
</dbReference>
<dbReference type="InterPro" id="IPR010064">
    <property type="entry name" value="HK97-gp10_tail"/>
</dbReference>
<comment type="caution">
    <text evidence="1">The sequence shown here is derived from an EMBL/GenBank/DDBJ whole genome shotgun (WGS) entry which is preliminary data.</text>
</comment>
<dbReference type="RefSeq" id="WP_322809186.1">
    <property type="nucleotide sequence ID" value="NZ_JAVBVO010000003.1"/>
</dbReference>
<dbReference type="AlphaFoldDB" id="A0AAW9KAZ4"/>